<name>A0A069CVD7_WEIOS</name>
<dbReference type="STRING" id="1329250.WOSG25_100050"/>
<reference evidence="2" key="1">
    <citation type="journal article" date="2014" name="Genome Announc.">
        <title>Draft genome sequence of Weissella oryzae SG25T, isolated from fermented rice grains.</title>
        <authorList>
            <person name="Tanizawa Y."/>
            <person name="Fujisawa T."/>
            <person name="Mochizuki T."/>
            <person name="Kaminuma E."/>
            <person name="Suzuki Y."/>
            <person name="Nakamura Y."/>
            <person name="Tohno M."/>
        </authorList>
    </citation>
    <scope>NUCLEOTIDE SEQUENCE [LARGE SCALE GENOMIC DNA]</scope>
    <source>
        <strain evidence="2">DSM 25784 / JCM 18191 / LMG 30913 / SG25</strain>
    </source>
</reference>
<sequence length="103" mass="11943">MAEWQTLDIIEEITRNDGTTYREIGNLLNNGQAEYAVEQGMIKEVRIMKINIPHSSNVEKYEKYVNNKYEIPTKVAIDKWVEWEKTAELAALVEAILNENQLS</sequence>
<dbReference type="Proteomes" id="UP000030643">
    <property type="component" value="Unassembled WGS sequence"/>
</dbReference>
<dbReference type="eggNOG" id="ENOG503424N">
    <property type="taxonomic scope" value="Bacteria"/>
</dbReference>
<evidence type="ECO:0000313" key="1">
    <source>
        <dbReference type="EMBL" id="GAK31439.1"/>
    </source>
</evidence>
<gene>
    <name evidence="1" type="ORF">WOSG25_100050</name>
</gene>
<dbReference type="AlphaFoldDB" id="A0A069CVD7"/>
<dbReference type="RefSeq" id="WP_027699413.1">
    <property type="nucleotide sequence ID" value="NZ_DF820493.1"/>
</dbReference>
<accession>A0A069CVD7</accession>
<protein>
    <submittedName>
        <fullName evidence="1">Uncharacterized protein</fullName>
    </submittedName>
</protein>
<dbReference type="EMBL" id="DF820493">
    <property type="protein sequence ID" value="GAK31439.1"/>
    <property type="molecule type" value="Genomic_DNA"/>
</dbReference>
<evidence type="ECO:0000313" key="2">
    <source>
        <dbReference type="Proteomes" id="UP000030643"/>
    </source>
</evidence>
<keyword evidence="2" id="KW-1185">Reference proteome</keyword>
<organism evidence="1 2">
    <name type="scientific">Weissella oryzae (strain DSM 25784 / JCM 18191 / LMG 30913 / SG25)</name>
    <dbReference type="NCBI Taxonomy" id="1329250"/>
    <lineage>
        <taxon>Bacteria</taxon>
        <taxon>Bacillati</taxon>
        <taxon>Bacillota</taxon>
        <taxon>Bacilli</taxon>
        <taxon>Lactobacillales</taxon>
        <taxon>Lactobacillaceae</taxon>
        <taxon>Weissella</taxon>
    </lineage>
</organism>
<dbReference type="OrthoDB" id="2141081at2"/>
<proteinExistence type="predicted"/>